<comment type="caution">
    <text evidence="2">The sequence shown here is derived from an EMBL/GenBank/DDBJ whole genome shotgun (WGS) entry which is preliminary data.</text>
</comment>
<dbReference type="Gene3D" id="3.60.15.10">
    <property type="entry name" value="Ribonuclease Z/Hydroxyacylglutathione hydrolase-like"/>
    <property type="match status" value="1"/>
</dbReference>
<organism evidence="2 3">
    <name type="scientific">Niastella soli</name>
    <dbReference type="NCBI Taxonomy" id="2821487"/>
    <lineage>
        <taxon>Bacteria</taxon>
        <taxon>Pseudomonadati</taxon>
        <taxon>Bacteroidota</taxon>
        <taxon>Chitinophagia</taxon>
        <taxon>Chitinophagales</taxon>
        <taxon>Chitinophagaceae</taxon>
        <taxon>Niastella</taxon>
    </lineage>
</organism>
<evidence type="ECO:0008006" key="4">
    <source>
        <dbReference type="Google" id="ProtNLM"/>
    </source>
</evidence>
<sequence length="208" mass="23231">MDDAEIRQGPGNRESSSENGDILIDTNLSVDLDGRPVQIMTFGFGQTPGDLYVWDATAKTLWTGNVIVCPEPGIPWLLDGRHAEVLNTLKKIRDFLPDDAIIVPGHYKPIRKSEIDFSINYLQALHDGVKMGIDQHQTLEQIVASLKMEEFNKGYPIWNWLQFQVNIPNTYKDLKTGSAVYRCWILHAGGCSYCARGAHDGIPCGSLE</sequence>
<name>A0ABS3Z5Y1_9BACT</name>
<dbReference type="SUPFAM" id="SSF56281">
    <property type="entry name" value="Metallo-hydrolase/oxidoreductase"/>
    <property type="match status" value="1"/>
</dbReference>
<evidence type="ECO:0000313" key="3">
    <source>
        <dbReference type="Proteomes" id="UP000677244"/>
    </source>
</evidence>
<dbReference type="Proteomes" id="UP000677244">
    <property type="component" value="Unassembled WGS sequence"/>
</dbReference>
<accession>A0ABS3Z5Y1</accession>
<gene>
    <name evidence="2" type="ORF">J7I42_31390</name>
</gene>
<evidence type="ECO:0000256" key="1">
    <source>
        <dbReference type="SAM" id="MobiDB-lite"/>
    </source>
</evidence>
<dbReference type="InterPro" id="IPR036866">
    <property type="entry name" value="RibonucZ/Hydroxyglut_hydro"/>
</dbReference>
<protein>
    <recommendedName>
        <fullName evidence="4">Metallo-beta-lactamase domain-containing protein</fullName>
    </recommendedName>
</protein>
<proteinExistence type="predicted"/>
<dbReference type="EMBL" id="JAGHKO010000017">
    <property type="protein sequence ID" value="MBO9204836.1"/>
    <property type="molecule type" value="Genomic_DNA"/>
</dbReference>
<keyword evidence="3" id="KW-1185">Reference proteome</keyword>
<evidence type="ECO:0000313" key="2">
    <source>
        <dbReference type="EMBL" id="MBO9204836.1"/>
    </source>
</evidence>
<reference evidence="2 3" key="1">
    <citation type="submission" date="2021-03" db="EMBL/GenBank/DDBJ databases">
        <title>Assistant Professor.</title>
        <authorList>
            <person name="Huq M.A."/>
        </authorList>
    </citation>
    <scope>NUCLEOTIDE SEQUENCE [LARGE SCALE GENOMIC DNA]</scope>
    <source>
        <strain evidence="2 3">MAH-29</strain>
    </source>
</reference>
<feature type="region of interest" description="Disordered" evidence="1">
    <location>
        <begin position="1"/>
        <end position="20"/>
    </location>
</feature>
<dbReference type="RefSeq" id="WP_209143807.1">
    <property type="nucleotide sequence ID" value="NZ_JAGHKO010000017.1"/>
</dbReference>